<keyword evidence="3" id="KW-1185">Reference proteome</keyword>
<comment type="caution">
    <text evidence="2">The sequence shown here is derived from an EMBL/GenBank/DDBJ whole genome shotgun (WGS) entry which is preliminary data.</text>
</comment>
<reference evidence="2 3" key="1">
    <citation type="journal article" date="2019" name="PLoS Negl. Trop. Dis.">
        <title>Whole genome sequencing of Entamoeba nuttalli reveals mammalian host-related molecular signatures and a novel octapeptide-repeat surface protein.</title>
        <authorList>
            <person name="Tanaka M."/>
            <person name="Makiuchi T."/>
            <person name="Komiyama T."/>
            <person name="Shiina T."/>
            <person name="Osaki K."/>
            <person name="Tachibana H."/>
        </authorList>
    </citation>
    <scope>NUCLEOTIDE SEQUENCE [LARGE SCALE GENOMIC DNA]</scope>
    <source>
        <strain evidence="2 3">P19-061405</strain>
    </source>
</reference>
<dbReference type="EMBL" id="BAAFRS010000283">
    <property type="protein sequence ID" value="GAB1226276.1"/>
    <property type="molecule type" value="Genomic_DNA"/>
</dbReference>
<accession>A0ABQ0DTU6</accession>
<evidence type="ECO:0000313" key="3">
    <source>
        <dbReference type="Proteomes" id="UP001628156"/>
    </source>
</evidence>
<gene>
    <name evidence="2" type="ORF">ENUP19_0283G0009</name>
</gene>
<feature type="region of interest" description="Disordered" evidence="1">
    <location>
        <begin position="1"/>
        <end position="22"/>
    </location>
</feature>
<evidence type="ECO:0000256" key="1">
    <source>
        <dbReference type="SAM" id="MobiDB-lite"/>
    </source>
</evidence>
<evidence type="ECO:0008006" key="4">
    <source>
        <dbReference type="Google" id="ProtNLM"/>
    </source>
</evidence>
<evidence type="ECO:0000313" key="2">
    <source>
        <dbReference type="EMBL" id="GAB1226276.1"/>
    </source>
</evidence>
<dbReference type="Proteomes" id="UP001628156">
    <property type="component" value="Unassembled WGS sequence"/>
</dbReference>
<sequence>MPTIPKTPRESKGNPERKQEHPFFQSKEDYKEFYVIQQSILLSFLNGFCTITLKRQKKQSIRNLPYPQIISLKFDDEEINVQELADIIQRPVYEDECKLVKKKQTAMRRFEKNRKIFIQHLLIDLLREKGFQFKSKLARNTGKTLRLERIEKIFYGGRLIMDLNDFIERGYLINSFINSKLSLTSIITIPKSSNELSNIILSQNLIFN</sequence>
<proteinExistence type="predicted"/>
<feature type="compositionally biased region" description="Basic and acidic residues" evidence="1">
    <location>
        <begin position="7"/>
        <end position="22"/>
    </location>
</feature>
<protein>
    <recommendedName>
        <fullName evidence="4">TATA-binding protein-associated phosphoprotein</fullName>
    </recommendedName>
</protein>
<organism evidence="2 3">
    <name type="scientific">Entamoeba nuttalli</name>
    <dbReference type="NCBI Taxonomy" id="412467"/>
    <lineage>
        <taxon>Eukaryota</taxon>
        <taxon>Amoebozoa</taxon>
        <taxon>Evosea</taxon>
        <taxon>Archamoebae</taxon>
        <taxon>Mastigamoebida</taxon>
        <taxon>Entamoebidae</taxon>
        <taxon>Entamoeba</taxon>
    </lineage>
</organism>
<name>A0ABQ0DTU6_9EUKA</name>